<dbReference type="InterPro" id="IPR046341">
    <property type="entry name" value="SET_dom_sf"/>
</dbReference>
<dbReference type="GO" id="GO:0032259">
    <property type="term" value="P:methylation"/>
    <property type="evidence" value="ECO:0007669"/>
    <property type="project" value="UniProtKB-KW"/>
</dbReference>
<sequence>ATLPSESLFMGRYLSLVPILHLLFRRATMAVVTPDILNQRVYDPKSRSAKVLYLADDKYTEQFVDPILGFRSHKTGTPKLQLQLTRIEHRIWAYQKYLYARSVNKNSWFRYEPCTRFEKEKGYCAKIVSNILIKKKKTITDLGGQCFYIADKDLVPGENDFSVFTRSRSNSHHIYLGPAAYVNHDCESNSVFSPIGEKSYVGISTVKTILPGEEITVFYGNNYFGYKNSNCACLTCENKEMGIFKKKGIITYI</sequence>
<dbReference type="InterPro" id="IPR001214">
    <property type="entry name" value="SET_dom"/>
</dbReference>
<dbReference type="EMBL" id="VUJU01012559">
    <property type="protein sequence ID" value="KAF0707397.1"/>
    <property type="molecule type" value="Genomic_DNA"/>
</dbReference>
<keyword evidence="2" id="KW-0489">Methyltransferase</keyword>
<comment type="caution">
    <text evidence="2">The sequence shown here is derived from an EMBL/GenBank/DDBJ whole genome shotgun (WGS) entry which is preliminary data.</text>
</comment>
<dbReference type="Gene3D" id="2.170.270.10">
    <property type="entry name" value="SET domain"/>
    <property type="match status" value="1"/>
</dbReference>
<dbReference type="InterPro" id="IPR039977">
    <property type="entry name" value="Suv4-20/Set9"/>
</dbReference>
<dbReference type="AlphaFoldDB" id="A0A6G0VSA5"/>
<evidence type="ECO:0000313" key="3">
    <source>
        <dbReference type="Proteomes" id="UP000478052"/>
    </source>
</evidence>
<keyword evidence="2" id="KW-0808">Transferase</keyword>
<evidence type="ECO:0000259" key="1">
    <source>
        <dbReference type="PROSITE" id="PS50280"/>
    </source>
</evidence>
<reference evidence="2 3" key="1">
    <citation type="submission" date="2019-08" db="EMBL/GenBank/DDBJ databases">
        <title>Whole genome of Aphis craccivora.</title>
        <authorList>
            <person name="Voronova N.V."/>
            <person name="Shulinski R.S."/>
            <person name="Bandarenka Y.V."/>
            <person name="Zhorov D.G."/>
            <person name="Warner D."/>
        </authorList>
    </citation>
    <scope>NUCLEOTIDE SEQUENCE [LARGE SCALE GENOMIC DNA]</scope>
    <source>
        <strain evidence="2">180601</strain>
        <tissue evidence="2">Whole Body</tissue>
    </source>
</reference>
<feature type="domain" description="SET" evidence="1">
    <location>
        <begin position="78"/>
        <end position="220"/>
    </location>
</feature>
<dbReference type="GO" id="GO:0005634">
    <property type="term" value="C:nucleus"/>
    <property type="evidence" value="ECO:0007669"/>
    <property type="project" value="TreeGrafter"/>
</dbReference>
<gene>
    <name evidence="2" type="ORF">FWK35_00036144</name>
</gene>
<proteinExistence type="predicted"/>
<dbReference type="OrthoDB" id="6616761at2759"/>
<dbReference type="PANTHER" id="PTHR12977">
    <property type="entry name" value="SUPPRESSOR OF VARIEGATION 4-20-RELATED"/>
    <property type="match status" value="1"/>
</dbReference>
<dbReference type="Pfam" id="PF00856">
    <property type="entry name" value="SET"/>
    <property type="match status" value="1"/>
</dbReference>
<dbReference type="GO" id="GO:0042799">
    <property type="term" value="F:histone H4K20 methyltransferase activity"/>
    <property type="evidence" value="ECO:0007669"/>
    <property type="project" value="TreeGrafter"/>
</dbReference>
<dbReference type="PROSITE" id="PS50280">
    <property type="entry name" value="SET"/>
    <property type="match status" value="1"/>
</dbReference>
<evidence type="ECO:0000313" key="2">
    <source>
        <dbReference type="EMBL" id="KAF0707397.1"/>
    </source>
</evidence>
<dbReference type="SUPFAM" id="SSF82199">
    <property type="entry name" value="SET domain"/>
    <property type="match status" value="1"/>
</dbReference>
<feature type="non-terminal residue" evidence="2">
    <location>
        <position position="1"/>
    </location>
</feature>
<accession>A0A6G0VSA5</accession>
<organism evidence="2 3">
    <name type="scientific">Aphis craccivora</name>
    <name type="common">Cowpea aphid</name>
    <dbReference type="NCBI Taxonomy" id="307492"/>
    <lineage>
        <taxon>Eukaryota</taxon>
        <taxon>Metazoa</taxon>
        <taxon>Ecdysozoa</taxon>
        <taxon>Arthropoda</taxon>
        <taxon>Hexapoda</taxon>
        <taxon>Insecta</taxon>
        <taxon>Pterygota</taxon>
        <taxon>Neoptera</taxon>
        <taxon>Paraneoptera</taxon>
        <taxon>Hemiptera</taxon>
        <taxon>Sternorrhyncha</taxon>
        <taxon>Aphidomorpha</taxon>
        <taxon>Aphidoidea</taxon>
        <taxon>Aphididae</taxon>
        <taxon>Aphidini</taxon>
        <taxon>Aphis</taxon>
        <taxon>Aphis</taxon>
    </lineage>
</organism>
<keyword evidence="3" id="KW-1185">Reference proteome</keyword>
<protein>
    <submittedName>
        <fullName evidence="2">Histone-lysine N-methyltransferase KMT5B-like</fullName>
    </submittedName>
</protein>
<name>A0A6G0VSA5_APHCR</name>
<dbReference type="PANTHER" id="PTHR12977:SF4">
    <property type="entry name" value="HISTONE-LYSINE N-METHYLTRANSFERASE KMT5B"/>
    <property type="match status" value="1"/>
</dbReference>
<dbReference type="Proteomes" id="UP000478052">
    <property type="component" value="Unassembled WGS sequence"/>
</dbReference>